<evidence type="ECO:0000313" key="2">
    <source>
        <dbReference type="Proteomes" id="UP000006753"/>
    </source>
</evidence>
<organism evidence="1 2">
    <name type="scientific">Marssonina brunnea f. sp. multigermtubi (strain MB_m1)</name>
    <name type="common">Marssonina leaf spot fungus</name>
    <dbReference type="NCBI Taxonomy" id="1072389"/>
    <lineage>
        <taxon>Eukaryota</taxon>
        <taxon>Fungi</taxon>
        <taxon>Dikarya</taxon>
        <taxon>Ascomycota</taxon>
        <taxon>Pezizomycotina</taxon>
        <taxon>Leotiomycetes</taxon>
        <taxon>Helotiales</taxon>
        <taxon>Drepanopezizaceae</taxon>
        <taxon>Drepanopeziza</taxon>
    </lineage>
</organism>
<accession>K1XS65</accession>
<name>K1XS65_MARBU</name>
<dbReference type="RefSeq" id="XP_007294519.1">
    <property type="nucleotide sequence ID" value="XM_007294457.1"/>
</dbReference>
<dbReference type="Proteomes" id="UP000006753">
    <property type="component" value="Unassembled WGS sequence"/>
</dbReference>
<dbReference type="EMBL" id="JH921442">
    <property type="protein sequence ID" value="EKD15414.1"/>
    <property type="molecule type" value="Genomic_DNA"/>
</dbReference>
<dbReference type="InParanoid" id="K1XS65"/>
<reference evidence="1 2" key="1">
    <citation type="journal article" date="2012" name="BMC Genomics">
        <title>Sequencing the genome of Marssonina brunnea reveals fungus-poplar co-evolution.</title>
        <authorList>
            <person name="Zhu S."/>
            <person name="Cao Y.-Z."/>
            <person name="Jiang C."/>
            <person name="Tan B.-Y."/>
            <person name="Wang Z."/>
            <person name="Feng S."/>
            <person name="Zhang L."/>
            <person name="Su X.-H."/>
            <person name="Brejova B."/>
            <person name="Vinar T."/>
            <person name="Xu M."/>
            <person name="Wang M.-X."/>
            <person name="Zhang S.-G."/>
            <person name="Huang M.-R."/>
            <person name="Wu R."/>
            <person name="Zhou Y."/>
        </authorList>
    </citation>
    <scope>NUCLEOTIDE SEQUENCE [LARGE SCALE GENOMIC DNA]</scope>
    <source>
        <strain evidence="1 2">MB_m1</strain>
    </source>
</reference>
<protein>
    <submittedName>
        <fullName evidence="1">Uncharacterized protein</fullName>
    </submittedName>
</protein>
<dbReference type="GeneID" id="18762565"/>
<dbReference type="HOGENOM" id="CLU_1949273_0_0_1"/>
<proteinExistence type="predicted"/>
<dbReference type="OMA" id="STKCIEA"/>
<keyword evidence="2" id="KW-1185">Reference proteome</keyword>
<dbReference type="AlphaFoldDB" id="K1XS65"/>
<dbReference type="KEGG" id="mbe:MBM_06630"/>
<sequence>MEPNGTPFRKLHVFAQSLLETLSWAGIIDLIDGMKLTEEWGATQLGLDKTSDVARALDKNEKIRASVPLTMGSCFLEVDEGPVNLKHIWNNEVRAKEMRIGEETPKEVFVTMFCTKDDEGPRLRNRLFC</sequence>
<dbReference type="OrthoDB" id="3259529at2759"/>
<gene>
    <name evidence="1" type="ORF">MBM_06630</name>
</gene>
<evidence type="ECO:0000313" key="1">
    <source>
        <dbReference type="EMBL" id="EKD15414.1"/>
    </source>
</evidence>